<dbReference type="GO" id="GO:0046872">
    <property type="term" value="F:metal ion binding"/>
    <property type="evidence" value="ECO:0007669"/>
    <property type="project" value="UniProtKB-KW"/>
</dbReference>
<dbReference type="Pfam" id="PF13193">
    <property type="entry name" value="AMP-binding_C"/>
    <property type="match status" value="1"/>
</dbReference>
<keyword evidence="5" id="KW-0479">Metal-binding</keyword>
<dbReference type="PANTHER" id="PTHR43767">
    <property type="entry name" value="LONG-CHAIN-FATTY-ACID--COA LIGASE"/>
    <property type="match status" value="1"/>
</dbReference>
<evidence type="ECO:0000256" key="3">
    <source>
        <dbReference type="ARBA" id="ARBA00011738"/>
    </source>
</evidence>
<dbReference type="InterPro" id="IPR050237">
    <property type="entry name" value="ATP-dep_AMP-bd_enzyme"/>
</dbReference>
<keyword evidence="4 12" id="KW-0436">Ligase</keyword>
<dbReference type="SUPFAM" id="SSF56801">
    <property type="entry name" value="Acetyl-CoA synthetase-like"/>
    <property type="match status" value="1"/>
</dbReference>
<evidence type="ECO:0000259" key="11">
    <source>
        <dbReference type="Pfam" id="PF13193"/>
    </source>
</evidence>
<reference evidence="12 13" key="1">
    <citation type="submission" date="2017-05" db="EMBL/GenBank/DDBJ databases">
        <authorList>
            <person name="Varghese N."/>
            <person name="Submissions S."/>
        </authorList>
    </citation>
    <scope>NUCLEOTIDE SEQUENCE [LARGE SCALE GENOMIC DNA]</scope>
    <source>
        <strain evidence="12 13">DSM 29506</strain>
    </source>
</reference>
<dbReference type="FunFam" id="3.30.300.30:FF:000008">
    <property type="entry name" value="2,3-dihydroxybenzoate-AMP ligase"/>
    <property type="match status" value="1"/>
</dbReference>
<comment type="similarity">
    <text evidence="2">Belongs to the ATP-dependent AMP-binding enzyme family.</text>
</comment>
<dbReference type="Pfam" id="PF00501">
    <property type="entry name" value="AMP-binding"/>
    <property type="match status" value="1"/>
</dbReference>
<evidence type="ECO:0000256" key="4">
    <source>
        <dbReference type="ARBA" id="ARBA00022598"/>
    </source>
</evidence>
<dbReference type="RefSeq" id="WP_142492221.1">
    <property type="nucleotide sequence ID" value="NZ_FXTO01000003.1"/>
</dbReference>
<organism evidence="12 13">
    <name type="scientific">Thalassovita litoralis</name>
    <dbReference type="NCBI Taxonomy" id="1010611"/>
    <lineage>
        <taxon>Bacteria</taxon>
        <taxon>Pseudomonadati</taxon>
        <taxon>Pseudomonadota</taxon>
        <taxon>Alphaproteobacteria</taxon>
        <taxon>Rhodobacterales</taxon>
        <taxon>Roseobacteraceae</taxon>
        <taxon>Thalassovita</taxon>
    </lineage>
</organism>
<dbReference type="Gene3D" id="3.40.50.12780">
    <property type="entry name" value="N-terminal domain of ligase-like"/>
    <property type="match status" value="1"/>
</dbReference>
<keyword evidence="13" id="KW-1185">Reference proteome</keyword>
<keyword evidence="6" id="KW-0460">Magnesium</keyword>
<comment type="catalytic activity">
    <reaction evidence="7">
        <text>3-(methylsulfanyl)propanoate + ATP + CoA = 3-(methylsulfanyl)propanoyl-CoA + AMP + diphosphate</text>
        <dbReference type="Rhea" id="RHEA:43052"/>
        <dbReference type="ChEBI" id="CHEBI:30616"/>
        <dbReference type="ChEBI" id="CHEBI:33019"/>
        <dbReference type="ChEBI" id="CHEBI:49016"/>
        <dbReference type="ChEBI" id="CHEBI:57287"/>
        <dbReference type="ChEBI" id="CHEBI:82815"/>
        <dbReference type="ChEBI" id="CHEBI:456215"/>
        <dbReference type="EC" id="6.2.1.44"/>
    </reaction>
    <physiologicalReaction direction="left-to-right" evidence="7">
        <dbReference type="Rhea" id="RHEA:43053"/>
    </physiologicalReaction>
</comment>
<evidence type="ECO:0000313" key="13">
    <source>
        <dbReference type="Proteomes" id="UP000316030"/>
    </source>
</evidence>
<dbReference type="AlphaFoldDB" id="A0A521BPE3"/>
<evidence type="ECO:0000256" key="9">
    <source>
        <dbReference type="ARBA" id="ARBA00067668"/>
    </source>
</evidence>
<dbReference type="GO" id="GO:0016878">
    <property type="term" value="F:acid-thiol ligase activity"/>
    <property type="evidence" value="ECO:0007669"/>
    <property type="project" value="UniProtKB-ARBA"/>
</dbReference>
<dbReference type="EC" id="6.2.1.44" evidence="8"/>
<evidence type="ECO:0000259" key="10">
    <source>
        <dbReference type="Pfam" id="PF00501"/>
    </source>
</evidence>
<sequence length="500" mass="54735">MLNLSAQLRFHARIRPQAEALIYGDTQLDWATLDQRVRRLAGGLQARGIGPDSIVGMMMKNSSAFIELLYALSHLGAVSLPMNFRLSAEEIGYITGHAGVDLVLADAEFAPVLEGMDRPVLLLDTAAQSDPGLVLGGDPIDAPQPRAGGDLMRLMYTSGTTDRPKGVTHSYDNFHYKNMDMVLSLQLSAQDRLCMVGPLYHVGACDLPGMAVHMVGGTLVVLRDYDAQQVVDTIARERITGIWLAPVMTSGILALERDGLPDLSSLRWCIAGGDRTPESRIRDFGNLFPKARYIDAYGMTETVSGDTLMEPGREIDKIGSVGRPVSMVELEIRDDAGAVQPIGEAGEICMRGPKVTRGYWKDPERTAAAMFPDGFLRSGDVGYLDQDGFLFLTDRKKDMIISGGENIASSELERVIFMMPQVEDVAVIAKPDDKWGEVPMAVIVPRPGQSLTLDQLTAFCRSRLAGFKCPKDMRLVQALPRNPSGKILKRVLRDETLKDL</sequence>
<dbReference type="Proteomes" id="UP000316030">
    <property type="component" value="Unassembled WGS sequence"/>
</dbReference>
<feature type="domain" description="AMP-binding enzyme C-terminal" evidence="11">
    <location>
        <begin position="411"/>
        <end position="486"/>
    </location>
</feature>
<evidence type="ECO:0000256" key="7">
    <source>
        <dbReference type="ARBA" id="ARBA00051915"/>
    </source>
</evidence>
<accession>A0A521BPE3</accession>
<evidence type="ECO:0000256" key="2">
    <source>
        <dbReference type="ARBA" id="ARBA00006432"/>
    </source>
</evidence>
<dbReference type="Gene3D" id="3.30.300.30">
    <property type="match status" value="1"/>
</dbReference>
<dbReference type="InterPro" id="IPR000873">
    <property type="entry name" value="AMP-dep_synth/lig_dom"/>
</dbReference>
<evidence type="ECO:0000256" key="6">
    <source>
        <dbReference type="ARBA" id="ARBA00022842"/>
    </source>
</evidence>
<dbReference type="InterPro" id="IPR025110">
    <property type="entry name" value="AMP-bd_C"/>
</dbReference>
<dbReference type="InterPro" id="IPR042099">
    <property type="entry name" value="ANL_N_sf"/>
</dbReference>
<evidence type="ECO:0000256" key="1">
    <source>
        <dbReference type="ARBA" id="ARBA00001946"/>
    </source>
</evidence>
<dbReference type="InterPro" id="IPR045851">
    <property type="entry name" value="AMP-bd_C_sf"/>
</dbReference>
<evidence type="ECO:0000256" key="8">
    <source>
        <dbReference type="ARBA" id="ARBA00066616"/>
    </source>
</evidence>
<proteinExistence type="inferred from homology"/>
<protein>
    <recommendedName>
        <fullName evidence="9">3-methylmercaptopropionyl-CoA ligase</fullName>
        <ecNumber evidence="8">6.2.1.44</ecNumber>
    </recommendedName>
</protein>
<evidence type="ECO:0000256" key="5">
    <source>
        <dbReference type="ARBA" id="ARBA00022723"/>
    </source>
</evidence>
<evidence type="ECO:0000313" key="12">
    <source>
        <dbReference type="EMBL" id="SMO48430.1"/>
    </source>
</evidence>
<feature type="domain" description="AMP-dependent synthetase/ligase" evidence="10">
    <location>
        <begin position="11"/>
        <end position="360"/>
    </location>
</feature>
<comment type="subunit">
    <text evidence="3">Homodimer.</text>
</comment>
<name>A0A521BPE3_9RHOB</name>
<gene>
    <name evidence="12" type="ORF">SAMN06265173_103186</name>
</gene>
<dbReference type="PANTHER" id="PTHR43767:SF1">
    <property type="entry name" value="NONRIBOSOMAL PEPTIDE SYNTHASE PES1 (EUROFUNG)-RELATED"/>
    <property type="match status" value="1"/>
</dbReference>
<dbReference type="OrthoDB" id="9803968at2"/>
<dbReference type="EMBL" id="FXTO01000003">
    <property type="protein sequence ID" value="SMO48430.1"/>
    <property type="molecule type" value="Genomic_DNA"/>
</dbReference>
<comment type="cofactor">
    <cofactor evidence="1">
        <name>Mg(2+)</name>
        <dbReference type="ChEBI" id="CHEBI:18420"/>
    </cofactor>
</comment>